<reference evidence="1 2" key="1">
    <citation type="submission" date="2017-03" db="EMBL/GenBank/DDBJ databases">
        <title>Draft Genome sequence of Marispirochaeta sp. strain JC444.</title>
        <authorList>
            <person name="Shivani Y."/>
            <person name="Subhash Y."/>
            <person name="Sasikala C."/>
            <person name="Ramana C."/>
        </authorList>
    </citation>
    <scope>NUCLEOTIDE SEQUENCE [LARGE SCALE GENOMIC DNA]</scope>
    <source>
        <strain evidence="1 2">JC444</strain>
    </source>
</reference>
<name>A0A1Y1S0V9_9SPIO</name>
<dbReference type="STRING" id="1963862.B4O97_05035"/>
<sequence>MKRKQVSAMGLILLVIIIVTGCSRKVSPEAAEKSIEADAVSAASIVDTAQGFLKAAGKNGTWIIAITQDITTDQEILVEGQFTRRDEIYRKIALYAQDENRNVTARYTLTAPKLTVRSENTRIQGGTFAGDVYVEANKFHIYDGKVDGDIYFARDEYKSSFSLQEGGEVTGALKVR</sequence>
<evidence type="ECO:0000313" key="2">
    <source>
        <dbReference type="Proteomes" id="UP000192343"/>
    </source>
</evidence>
<evidence type="ECO:0000313" key="1">
    <source>
        <dbReference type="EMBL" id="ORC36992.1"/>
    </source>
</evidence>
<accession>A0A1Y1S0V9</accession>
<protein>
    <recommendedName>
        <fullName evidence="3">Lipoprotein</fullName>
    </recommendedName>
</protein>
<dbReference type="Proteomes" id="UP000192343">
    <property type="component" value="Unassembled WGS sequence"/>
</dbReference>
<dbReference type="PROSITE" id="PS51257">
    <property type="entry name" value="PROKAR_LIPOPROTEIN"/>
    <property type="match status" value="1"/>
</dbReference>
<dbReference type="OrthoDB" id="2111555at2"/>
<dbReference type="AlphaFoldDB" id="A0A1Y1S0V9"/>
<gene>
    <name evidence="1" type="ORF">B4O97_05035</name>
</gene>
<organism evidence="1 2">
    <name type="scientific">Marispirochaeta aestuarii</name>
    <dbReference type="NCBI Taxonomy" id="1963862"/>
    <lineage>
        <taxon>Bacteria</taxon>
        <taxon>Pseudomonadati</taxon>
        <taxon>Spirochaetota</taxon>
        <taxon>Spirochaetia</taxon>
        <taxon>Spirochaetales</taxon>
        <taxon>Spirochaetaceae</taxon>
        <taxon>Marispirochaeta</taxon>
    </lineage>
</organism>
<proteinExistence type="predicted"/>
<dbReference type="EMBL" id="MWQY01000004">
    <property type="protein sequence ID" value="ORC36992.1"/>
    <property type="molecule type" value="Genomic_DNA"/>
</dbReference>
<keyword evidence="2" id="KW-1185">Reference proteome</keyword>
<comment type="caution">
    <text evidence="1">The sequence shown here is derived from an EMBL/GenBank/DDBJ whole genome shotgun (WGS) entry which is preliminary data.</text>
</comment>
<dbReference type="RefSeq" id="WP_083048887.1">
    <property type="nucleotide sequence ID" value="NZ_MWQY01000004.1"/>
</dbReference>
<evidence type="ECO:0008006" key="3">
    <source>
        <dbReference type="Google" id="ProtNLM"/>
    </source>
</evidence>